<dbReference type="Pfam" id="PF04539">
    <property type="entry name" value="Sigma70_r3"/>
    <property type="match status" value="1"/>
</dbReference>
<organism evidence="2 3">
    <name type="scientific">Rosa chinensis</name>
    <name type="common">China rose</name>
    <dbReference type="NCBI Taxonomy" id="74649"/>
    <lineage>
        <taxon>Eukaryota</taxon>
        <taxon>Viridiplantae</taxon>
        <taxon>Streptophyta</taxon>
        <taxon>Embryophyta</taxon>
        <taxon>Tracheophyta</taxon>
        <taxon>Spermatophyta</taxon>
        <taxon>Magnoliopsida</taxon>
        <taxon>eudicotyledons</taxon>
        <taxon>Gunneridae</taxon>
        <taxon>Pentapetalae</taxon>
        <taxon>rosids</taxon>
        <taxon>fabids</taxon>
        <taxon>Rosales</taxon>
        <taxon>Rosaceae</taxon>
        <taxon>Rosoideae</taxon>
        <taxon>Rosoideae incertae sedis</taxon>
        <taxon>Rosa</taxon>
    </lineage>
</organism>
<dbReference type="InterPro" id="IPR036388">
    <property type="entry name" value="WH-like_DNA-bd_sf"/>
</dbReference>
<reference evidence="2 3" key="1">
    <citation type="journal article" date="2018" name="Nat. Genet.">
        <title>The Rosa genome provides new insights in the design of modern roses.</title>
        <authorList>
            <person name="Bendahmane M."/>
        </authorList>
    </citation>
    <scope>NUCLEOTIDE SEQUENCE [LARGE SCALE GENOMIC DNA]</scope>
    <source>
        <strain evidence="3">cv. Old Blush</strain>
    </source>
</reference>
<evidence type="ECO:0000313" key="3">
    <source>
        <dbReference type="Proteomes" id="UP000238479"/>
    </source>
</evidence>
<evidence type="ECO:0000259" key="1">
    <source>
        <dbReference type="Pfam" id="PF04539"/>
    </source>
</evidence>
<comment type="caution">
    <text evidence="2">The sequence shown here is derived from an EMBL/GenBank/DDBJ whole genome shotgun (WGS) entry which is preliminary data.</text>
</comment>
<dbReference type="Gramene" id="PRQ36956">
    <property type="protein sequence ID" value="PRQ36956"/>
    <property type="gene ID" value="RchiOBHm_Chr4g0397231"/>
</dbReference>
<dbReference type="InterPro" id="IPR007624">
    <property type="entry name" value="RNA_pol_sigma70_r3"/>
</dbReference>
<proteinExistence type="predicted"/>
<dbReference type="AlphaFoldDB" id="A0A2P6QRZ3"/>
<feature type="domain" description="RNA polymerase sigma-70 region 3" evidence="1">
    <location>
        <begin position="26"/>
        <end position="66"/>
    </location>
</feature>
<sequence>MVNNLGVSRALVENSRTLLLPTHMHERLGLLKNAKVRLEEKRITPSIDRIAESLNMSKKKVRKLLRYQVLDKPREANTL</sequence>
<name>A0A2P6QRZ3_ROSCH</name>
<accession>A0A2P6QRZ3</accession>
<keyword evidence="2" id="KW-0238">DNA-binding</keyword>
<protein>
    <submittedName>
        <fullName evidence="2">Putative winged helix-turn-helix DNA-binding domain-containing protein</fullName>
    </submittedName>
</protein>
<gene>
    <name evidence="2" type="ORF">RchiOBHm_Chr4g0397231</name>
</gene>
<dbReference type="GO" id="GO:0006352">
    <property type="term" value="P:DNA-templated transcription initiation"/>
    <property type="evidence" value="ECO:0007669"/>
    <property type="project" value="InterPro"/>
</dbReference>
<dbReference type="Proteomes" id="UP000238479">
    <property type="component" value="Chromosome 4"/>
</dbReference>
<dbReference type="EMBL" id="PDCK01000042">
    <property type="protein sequence ID" value="PRQ36956.1"/>
    <property type="molecule type" value="Genomic_DNA"/>
</dbReference>
<dbReference type="GO" id="GO:0003677">
    <property type="term" value="F:DNA binding"/>
    <property type="evidence" value="ECO:0007669"/>
    <property type="project" value="UniProtKB-KW"/>
</dbReference>
<dbReference type="GO" id="GO:0003700">
    <property type="term" value="F:DNA-binding transcription factor activity"/>
    <property type="evidence" value="ECO:0007669"/>
    <property type="project" value="InterPro"/>
</dbReference>
<dbReference type="STRING" id="74649.A0A2P6QRZ3"/>
<evidence type="ECO:0000313" key="2">
    <source>
        <dbReference type="EMBL" id="PRQ36956.1"/>
    </source>
</evidence>
<dbReference type="Gene3D" id="1.10.10.10">
    <property type="entry name" value="Winged helix-like DNA-binding domain superfamily/Winged helix DNA-binding domain"/>
    <property type="match status" value="1"/>
</dbReference>
<keyword evidence="3" id="KW-1185">Reference proteome</keyword>